<dbReference type="AlphaFoldDB" id="A0A7G2CB75"/>
<proteinExistence type="predicted"/>
<keyword evidence="3" id="KW-1185">Reference proteome</keyword>
<dbReference type="EMBL" id="LR877150">
    <property type="protein sequence ID" value="CAD2216174.1"/>
    <property type="molecule type" value="Genomic_DNA"/>
</dbReference>
<sequence length="536" mass="53280">MNFGFGAAPAGGGQGAPAPFGAAPAATAPKAGGGPFAPFGTAPASGDGKAPAFGAAPAQGDAKAPAVGGFGAPPAQGDAKAPGFGGFGKAPAQGDAKAPAVGGFGAPPAQGDAKAPGFGGFGAAPAQGDTKAPAQGDAKAPGFGGFGAAPAQGDAKAPAQGDAKAPGFGGFGKAPAQGDAKAPAQGDGKAPGFGGFGAAPAQGDAKAPAQGDGKAPGFGGFGAAPAQGDAKAPAQGDGKAPGFGGFGAAPAQGDAKAPAVGGFGAAPAQGDGKAPAFGATAASGAIGASAPAKPPGVTKEAQEQFSGKSFTKIIRELLARIAEDRKQFDRLAAAVATRDQEINFRLADYLEANELIKVVVDNQRQMTSQLESCERKQASITTLLDGFNKDISEKFEKWQSTSTPGPNGVPTGRPDPYQGGMGNQYFLNAPFLRNNEPSSASSAQANLAASAKDSYNHNDQQRFDAYGDVLTLFDTHNLYQDKLEELVVQETRMKSKLTNHSEHAQIIAALEEQFRLTDALNTMMNELDSKITALIG</sequence>
<feature type="compositionally biased region" description="Low complexity" evidence="1">
    <location>
        <begin position="148"/>
        <end position="166"/>
    </location>
</feature>
<evidence type="ECO:0000256" key="1">
    <source>
        <dbReference type="SAM" id="MobiDB-lite"/>
    </source>
</evidence>
<gene>
    <name evidence="2" type="ORF">ADEAN_000363500</name>
</gene>
<name>A0A7G2CB75_9TRYP</name>
<reference evidence="2 3" key="1">
    <citation type="submission" date="2020-08" db="EMBL/GenBank/DDBJ databases">
        <authorList>
            <person name="Newling K."/>
            <person name="Davey J."/>
            <person name="Forrester S."/>
        </authorList>
    </citation>
    <scope>NUCLEOTIDE SEQUENCE [LARGE SCALE GENOMIC DNA]</scope>
    <source>
        <strain evidence="3">Crithidia deanei Carvalho (ATCC PRA-265)</strain>
    </source>
</reference>
<feature type="compositionally biased region" description="Low complexity" evidence="1">
    <location>
        <begin position="16"/>
        <end position="82"/>
    </location>
</feature>
<accession>A0A7G2CB75</accession>
<evidence type="ECO:0000313" key="2">
    <source>
        <dbReference type="EMBL" id="CAD2216174.1"/>
    </source>
</evidence>
<evidence type="ECO:0000313" key="3">
    <source>
        <dbReference type="Proteomes" id="UP000515908"/>
    </source>
</evidence>
<protein>
    <submittedName>
        <fullName evidence="2">Cornifin (SPRR) family, putative</fullName>
    </submittedName>
</protein>
<organism evidence="2 3">
    <name type="scientific">Angomonas deanei</name>
    <dbReference type="NCBI Taxonomy" id="59799"/>
    <lineage>
        <taxon>Eukaryota</taxon>
        <taxon>Discoba</taxon>
        <taxon>Euglenozoa</taxon>
        <taxon>Kinetoplastea</taxon>
        <taxon>Metakinetoplastina</taxon>
        <taxon>Trypanosomatida</taxon>
        <taxon>Trypanosomatidae</taxon>
        <taxon>Strigomonadinae</taxon>
        <taxon>Angomonas</taxon>
    </lineage>
</organism>
<feature type="compositionally biased region" description="Low complexity" evidence="1">
    <location>
        <begin position="89"/>
        <end position="116"/>
    </location>
</feature>
<feature type="compositionally biased region" description="Low complexity" evidence="1">
    <location>
        <begin position="198"/>
        <end position="213"/>
    </location>
</feature>
<dbReference type="VEuPathDB" id="TriTrypDB:ADEAN_000363500"/>
<feature type="region of interest" description="Disordered" evidence="1">
    <location>
        <begin position="1"/>
        <end position="220"/>
    </location>
</feature>
<dbReference type="Proteomes" id="UP000515908">
    <property type="component" value="Chromosome 06"/>
</dbReference>